<organism evidence="2 3">
    <name type="scientific">Rhizobium wuzhouense</name>
    <dbReference type="NCBI Taxonomy" id="1986026"/>
    <lineage>
        <taxon>Bacteria</taxon>
        <taxon>Pseudomonadati</taxon>
        <taxon>Pseudomonadota</taxon>
        <taxon>Alphaproteobacteria</taxon>
        <taxon>Hyphomicrobiales</taxon>
        <taxon>Rhizobiaceae</taxon>
        <taxon>Rhizobium/Agrobacterium group</taxon>
        <taxon>Rhizobium</taxon>
    </lineage>
</organism>
<dbReference type="Gene3D" id="3.40.630.30">
    <property type="match status" value="1"/>
</dbReference>
<dbReference type="PANTHER" id="PTHR43792:SF16">
    <property type="entry name" value="N-ACETYLTRANSFERASE DOMAIN-CONTAINING PROTEIN"/>
    <property type="match status" value="1"/>
</dbReference>
<dbReference type="EMBL" id="QJRY01000001">
    <property type="protein sequence ID" value="PYB76845.1"/>
    <property type="molecule type" value="Genomic_DNA"/>
</dbReference>
<dbReference type="Pfam" id="PF13302">
    <property type="entry name" value="Acetyltransf_3"/>
    <property type="match status" value="1"/>
</dbReference>
<proteinExistence type="predicted"/>
<dbReference type="SUPFAM" id="SSF55729">
    <property type="entry name" value="Acyl-CoA N-acyltransferases (Nat)"/>
    <property type="match status" value="1"/>
</dbReference>
<evidence type="ECO:0000259" key="1">
    <source>
        <dbReference type="PROSITE" id="PS51186"/>
    </source>
</evidence>
<dbReference type="PANTHER" id="PTHR43792">
    <property type="entry name" value="GNAT FAMILY, PUTATIVE (AFU_ORTHOLOGUE AFUA_3G00765)-RELATED-RELATED"/>
    <property type="match status" value="1"/>
</dbReference>
<dbReference type="PROSITE" id="PS51186">
    <property type="entry name" value="GNAT"/>
    <property type="match status" value="1"/>
</dbReference>
<protein>
    <submittedName>
        <fullName evidence="2">N-acetyltransferase</fullName>
    </submittedName>
</protein>
<feature type="domain" description="N-acetyltransferase" evidence="1">
    <location>
        <begin position="9"/>
        <end position="172"/>
    </location>
</feature>
<accession>A0ABX5NUK9</accession>
<keyword evidence="3" id="KW-1185">Reference proteome</keyword>
<gene>
    <name evidence="2" type="ORF">DMY87_00095</name>
</gene>
<comment type="caution">
    <text evidence="2">The sequence shown here is derived from an EMBL/GenBank/DDBJ whole genome shotgun (WGS) entry which is preliminary data.</text>
</comment>
<dbReference type="Proteomes" id="UP000247536">
    <property type="component" value="Unassembled WGS sequence"/>
</dbReference>
<dbReference type="InterPro" id="IPR000182">
    <property type="entry name" value="GNAT_dom"/>
</dbReference>
<reference evidence="2 3" key="1">
    <citation type="submission" date="2018-06" db="EMBL/GenBank/DDBJ databases">
        <title>Rhizobium wuzhouense sp. nov., isolated from roots of Oryza officinalis.</title>
        <authorList>
            <person name="Yuan T."/>
        </authorList>
    </citation>
    <scope>NUCLEOTIDE SEQUENCE [LARGE SCALE GENOMIC DNA]</scope>
    <source>
        <strain evidence="2 3">W44</strain>
    </source>
</reference>
<evidence type="ECO:0000313" key="3">
    <source>
        <dbReference type="Proteomes" id="UP000247536"/>
    </source>
</evidence>
<dbReference type="InterPro" id="IPR016181">
    <property type="entry name" value="Acyl_CoA_acyltransferase"/>
</dbReference>
<name>A0ABX5NUK9_9HYPH</name>
<evidence type="ECO:0000313" key="2">
    <source>
        <dbReference type="EMBL" id="PYB76845.1"/>
    </source>
</evidence>
<sequence length="193" mass="21534">MVQLQTANLNLAPCRLCDAADFIALERDPEVMRFLNGGAVDHEKIDPEQAPFLMPRGTEPYVWTARGTVDGAFVGWFCLFPETDMIAEIGYRLRRACWGQGLAPEGASALVTWGFTSGGYERIVATTMAVNHGSRRVMEKIGMKHTRTEFAAFPDPIPGSEHGDVWYELTRGEFLERYVTYGCSAGCISFRRI</sequence>
<dbReference type="InterPro" id="IPR051531">
    <property type="entry name" value="N-acetyltransferase"/>
</dbReference>
<dbReference type="RefSeq" id="WP_110789277.1">
    <property type="nucleotide sequence ID" value="NZ_QJRY01000001.1"/>
</dbReference>